<evidence type="ECO:0008006" key="3">
    <source>
        <dbReference type="Google" id="ProtNLM"/>
    </source>
</evidence>
<accession>A0ABY6LPT7</accession>
<dbReference type="InterPro" id="IPR035901">
    <property type="entry name" value="GIY-YIG_endonuc_sf"/>
</dbReference>
<sequence>MNQKYENNTLMQNLKCKNKEAKFISLPFINQKFARNFTNIFKKYGKINIAWKPCNPISQYLNQHKNTQLTERAGLIYEVKCEKCDQRYVGQTSRTLKERMENHKYALKWDRIQNSALVEHRRDTGHNKFNLENPKTLDYEKKKIITKDSSKKPFSSKRHCLLSRWRIPHRGKAEKMADDAPKTKAGEDAQLEMALTLSQLSNPPQKDSDEEN</sequence>
<reference evidence="1 2" key="1">
    <citation type="submission" date="2022-01" db="EMBL/GenBank/DDBJ databases">
        <title>A chromosomal length assembly of Cordylochernes scorpioides.</title>
        <authorList>
            <person name="Zeh D."/>
            <person name="Zeh J."/>
        </authorList>
    </citation>
    <scope>NUCLEOTIDE SEQUENCE [LARGE SCALE GENOMIC DNA]</scope>
    <source>
        <strain evidence="1">IN4F17</strain>
        <tissue evidence="1">Whole Body</tissue>
    </source>
</reference>
<gene>
    <name evidence="1" type="ORF">LAZ67_20002739</name>
</gene>
<evidence type="ECO:0000313" key="1">
    <source>
        <dbReference type="EMBL" id="UYV81868.1"/>
    </source>
</evidence>
<name>A0ABY6LPT7_9ARAC</name>
<protein>
    <recommendedName>
        <fullName evidence="3">GIY-YIG domain-containing protein</fullName>
    </recommendedName>
</protein>
<dbReference type="Gene3D" id="3.40.1440.10">
    <property type="entry name" value="GIY-YIG endonuclease"/>
    <property type="match status" value="1"/>
</dbReference>
<proteinExistence type="predicted"/>
<dbReference type="EMBL" id="CP092882">
    <property type="protein sequence ID" value="UYV81868.1"/>
    <property type="molecule type" value="Genomic_DNA"/>
</dbReference>
<dbReference type="Proteomes" id="UP001235939">
    <property type="component" value="Chromosome 20"/>
</dbReference>
<organism evidence="1 2">
    <name type="scientific">Cordylochernes scorpioides</name>
    <dbReference type="NCBI Taxonomy" id="51811"/>
    <lineage>
        <taxon>Eukaryota</taxon>
        <taxon>Metazoa</taxon>
        <taxon>Ecdysozoa</taxon>
        <taxon>Arthropoda</taxon>
        <taxon>Chelicerata</taxon>
        <taxon>Arachnida</taxon>
        <taxon>Pseudoscorpiones</taxon>
        <taxon>Cheliferoidea</taxon>
        <taxon>Chernetidae</taxon>
        <taxon>Cordylochernes</taxon>
    </lineage>
</organism>
<keyword evidence="2" id="KW-1185">Reference proteome</keyword>
<evidence type="ECO:0000313" key="2">
    <source>
        <dbReference type="Proteomes" id="UP001235939"/>
    </source>
</evidence>
<dbReference type="SUPFAM" id="SSF82771">
    <property type="entry name" value="GIY-YIG endonuclease"/>
    <property type="match status" value="1"/>
</dbReference>